<feature type="compositionally biased region" description="Acidic residues" evidence="1">
    <location>
        <begin position="34"/>
        <end position="44"/>
    </location>
</feature>
<sequence length="132" mass="14085">MLAHKMRLILVVVGIFAICNKNAYAEDPNLGGDSSEDGDMDGGDSMDGGDGMDGDGGMGEDENKDDEPERALRCKAIEEKEDDLKPNPDGMDIGGEGTDEPIRGMGEADYPLDKEEPGAETENMGDENRCAK</sequence>
<feature type="region of interest" description="Disordered" evidence="1">
    <location>
        <begin position="24"/>
        <end position="132"/>
    </location>
</feature>
<organism evidence="3 4">
    <name type="scientific">Microctonus aethiopoides</name>
    <dbReference type="NCBI Taxonomy" id="144406"/>
    <lineage>
        <taxon>Eukaryota</taxon>
        <taxon>Metazoa</taxon>
        <taxon>Ecdysozoa</taxon>
        <taxon>Arthropoda</taxon>
        <taxon>Hexapoda</taxon>
        <taxon>Insecta</taxon>
        <taxon>Pterygota</taxon>
        <taxon>Neoptera</taxon>
        <taxon>Endopterygota</taxon>
        <taxon>Hymenoptera</taxon>
        <taxon>Apocrita</taxon>
        <taxon>Ichneumonoidea</taxon>
        <taxon>Braconidae</taxon>
        <taxon>Euphorinae</taxon>
        <taxon>Microctonus</taxon>
    </lineage>
</organism>
<proteinExistence type="predicted"/>
<evidence type="ECO:0000256" key="1">
    <source>
        <dbReference type="SAM" id="MobiDB-lite"/>
    </source>
</evidence>
<keyword evidence="2" id="KW-0732">Signal</keyword>
<name>A0AA39KUK5_9HYME</name>
<feature type="compositionally biased region" description="Basic and acidic residues" evidence="1">
    <location>
        <begin position="67"/>
        <end position="86"/>
    </location>
</feature>
<reference evidence="3" key="1">
    <citation type="journal article" date="2023" name="bioRxiv">
        <title>Scaffold-level genome assemblies of two parasitoid biocontrol wasps reveal the parthenogenesis mechanism and an associated novel virus.</title>
        <authorList>
            <person name="Inwood S."/>
            <person name="Skelly J."/>
            <person name="Guhlin J."/>
            <person name="Harrop T."/>
            <person name="Goldson S."/>
            <person name="Dearden P."/>
        </authorList>
    </citation>
    <scope>NUCLEOTIDE SEQUENCE</scope>
    <source>
        <strain evidence="3">Irish</strain>
        <tissue evidence="3">Whole body</tissue>
    </source>
</reference>
<accession>A0AA39KUK5</accession>
<gene>
    <name evidence="3" type="ORF">PV328_007300</name>
</gene>
<evidence type="ECO:0000313" key="4">
    <source>
        <dbReference type="Proteomes" id="UP001168990"/>
    </source>
</evidence>
<evidence type="ECO:0000313" key="3">
    <source>
        <dbReference type="EMBL" id="KAK0174191.1"/>
    </source>
</evidence>
<dbReference type="EMBL" id="JAQQBS010000002">
    <property type="protein sequence ID" value="KAK0174191.1"/>
    <property type="molecule type" value="Genomic_DNA"/>
</dbReference>
<feature type="chain" id="PRO_5041424988" evidence="2">
    <location>
        <begin position="26"/>
        <end position="132"/>
    </location>
</feature>
<keyword evidence="4" id="KW-1185">Reference proteome</keyword>
<reference evidence="3" key="2">
    <citation type="submission" date="2023-03" db="EMBL/GenBank/DDBJ databases">
        <authorList>
            <person name="Inwood S.N."/>
            <person name="Skelly J.G."/>
            <person name="Guhlin J."/>
            <person name="Harrop T.W.R."/>
            <person name="Goldson S.G."/>
            <person name="Dearden P.K."/>
        </authorList>
    </citation>
    <scope>NUCLEOTIDE SEQUENCE</scope>
    <source>
        <strain evidence="3">Irish</strain>
        <tissue evidence="3">Whole body</tissue>
    </source>
</reference>
<feature type="signal peptide" evidence="2">
    <location>
        <begin position="1"/>
        <end position="25"/>
    </location>
</feature>
<dbReference type="AlphaFoldDB" id="A0AA39KUK5"/>
<feature type="compositionally biased region" description="Acidic residues" evidence="1">
    <location>
        <begin position="50"/>
        <end position="66"/>
    </location>
</feature>
<dbReference type="Proteomes" id="UP001168990">
    <property type="component" value="Unassembled WGS sequence"/>
</dbReference>
<comment type="caution">
    <text evidence="3">The sequence shown here is derived from an EMBL/GenBank/DDBJ whole genome shotgun (WGS) entry which is preliminary data.</text>
</comment>
<evidence type="ECO:0000256" key="2">
    <source>
        <dbReference type="SAM" id="SignalP"/>
    </source>
</evidence>
<protein>
    <submittedName>
        <fullName evidence="3">Uncharacterized protein</fullName>
    </submittedName>
</protein>